<dbReference type="InterPro" id="IPR001492">
    <property type="entry name" value="Flagellin"/>
</dbReference>
<dbReference type="KEGG" id="clx:CLAN_0964"/>
<proteinExistence type="predicted"/>
<dbReference type="GO" id="GO:0009288">
    <property type="term" value="C:bacterial-type flagellum"/>
    <property type="evidence" value="ECO:0007669"/>
    <property type="project" value="InterPro"/>
</dbReference>
<dbReference type="GO" id="GO:0005198">
    <property type="term" value="F:structural molecule activity"/>
    <property type="evidence" value="ECO:0007669"/>
    <property type="project" value="InterPro"/>
</dbReference>
<dbReference type="SUPFAM" id="SSF64518">
    <property type="entry name" value="Phase 1 flagellin"/>
    <property type="match status" value="1"/>
</dbReference>
<evidence type="ECO:0000259" key="1">
    <source>
        <dbReference type="Pfam" id="PF00669"/>
    </source>
</evidence>
<accession>A0A1X9SN78</accession>
<name>A0A1X9SN78_9BACT</name>
<dbReference type="PANTHER" id="PTHR42792">
    <property type="entry name" value="FLAGELLIN"/>
    <property type="match status" value="1"/>
</dbReference>
<dbReference type="InterPro" id="IPR001029">
    <property type="entry name" value="Flagellin_N"/>
</dbReference>
<sequence length="250" mass="26114">MKINDYSNSMQNYYLNNAQNSANKALDNISANRAISGSDSANMVIANALLSNANAISQGVSNANDAIGVLQIADGALQNLTNGADRLNELSIRSTSLAMDSNARSAITSEAEALKTSMQDTLNSTSFNGNNIFGSTLNFQTGSSVTTISLNSPNISSIDISSQDSIAAFRDSVNAMRADIGSTQQGLLSNINASITAANSAKASESQLQNNDVVKNLSDLNNANLQLNSTTLAAAHNMSLLAQQVSSLLR</sequence>
<reference evidence="3" key="2">
    <citation type="journal article" date="2017" name="Genome Biol. Evol.">
        <title>Comparative genomic analysis identifies a Campylobacter clade deficient in selenium metabolism.</title>
        <authorList>
            <person name="Miller W.G."/>
            <person name="Yee E."/>
            <person name="Lopes B.S."/>
            <person name="Chapman M.H."/>
            <person name="Huynh S."/>
            <person name="Bono J.L."/>
            <person name="Parker C.T."/>
            <person name="Strachan N.J.C."/>
            <person name="Forbes K.J."/>
        </authorList>
    </citation>
    <scope>NUCLEOTIDE SEQUENCE [LARGE SCALE GENOMIC DNA]</scope>
    <source>
        <strain evidence="3">NCTC 13004</strain>
    </source>
</reference>
<feature type="domain" description="Flagellin N-terminal" evidence="1">
    <location>
        <begin position="7"/>
        <end position="133"/>
    </location>
</feature>
<reference evidence="3" key="1">
    <citation type="journal article" date="2017" name="Genome Biol. Evol.">
        <title>Comparative Genomic Analysis Identifies a Campylobacter Clade Deficient in Selenium Metabolism.</title>
        <authorList>
            <person name="Miller W.G."/>
            <person name="Yee E."/>
            <person name="Lopes B.S."/>
            <person name="Chapman M.H."/>
            <person name="Huynh S."/>
            <person name="Bono J.L."/>
            <person name="Parker C.T."/>
            <person name="Strachan N.J.C."/>
            <person name="Forbes K.J."/>
        </authorList>
    </citation>
    <scope>NUCLEOTIDE SEQUENCE [LARGE SCALE GENOMIC DNA]</scope>
    <source>
        <strain evidence="3">NCTC 13004</strain>
    </source>
</reference>
<organism evidence="2 3">
    <name type="scientific">Campylobacter lanienae NCTC 13004</name>
    <dbReference type="NCBI Taxonomy" id="1031753"/>
    <lineage>
        <taxon>Bacteria</taxon>
        <taxon>Pseudomonadati</taxon>
        <taxon>Campylobacterota</taxon>
        <taxon>Epsilonproteobacteria</taxon>
        <taxon>Campylobacterales</taxon>
        <taxon>Campylobacteraceae</taxon>
        <taxon>Campylobacter</taxon>
    </lineage>
</organism>
<keyword evidence="2" id="KW-0966">Cell projection</keyword>
<evidence type="ECO:0000313" key="2">
    <source>
        <dbReference type="EMBL" id="ARQ97707.1"/>
    </source>
</evidence>
<dbReference type="Gene3D" id="1.20.1330.10">
    <property type="entry name" value="f41 fragment of flagellin, N-terminal domain"/>
    <property type="match status" value="1"/>
</dbReference>
<dbReference type="RefSeq" id="WP_100590726.1">
    <property type="nucleotide sequence ID" value="NZ_CP015578.1"/>
</dbReference>
<dbReference type="AlphaFoldDB" id="A0A1X9SN78"/>
<evidence type="ECO:0000313" key="3">
    <source>
        <dbReference type="Proteomes" id="UP000202031"/>
    </source>
</evidence>
<keyword evidence="2" id="KW-0282">Flagellum</keyword>
<dbReference type="Proteomes" id="UP000202031">
    <property type="component" value="Chromosome"/>
</dbReference>
<dbReference type="Pfam" id="PF00669">
    <property type="entry name" value="Flagellin_N"/>
    <property type="match status" value="1"/>
</dbReference>
<dbReference type="PANTHER" id="PTHR42792:SF2">
    <property type="entry name" value="FLAGELLIN"/>
    <property type="match status" value="1"/>
</dbReference>
<dbReference type="GeneID" id="46921435"/>
<keyword evidence="2" id="KW-0969">Cilium</keyword>
<dbReference type="EMBL" id="CP015578">
    <property type="protein sequence ID" value="ARQ97707.1"/>
    <property type="molecule type" value="Genomic_DNA"/>
</dbReference>
<protein>
    <submittedName>
        <fullName evidence="2">Flagellar secreted protein</fullName>
    </submittedName>
</protein>
<gene>
    <name evidence="2" type="primary">flaC</name>
    <name evidence="2" type="ORF">CLAN_0964</name>
</gene>
<dbReference type="PRINTS" id="PR00207">
    <property type="entry name" value="FLAGELLIN"/>
</dbReference>